<dbReference type="Gene3D" id="1.10.1740.10">
    <property type="match status" value="1"/>
</dbReference>
<sequence length="172" mass="20180">MQQTDQKINSGNQFVENSAKRLVRQLLTDNYSRYYSLAYSYARNEEDAMDIVQEGAYKALRNSGSLRNPEYAGTWIYRIMIHTALDFVRKKKTEPECVDIQELGEGAEDSYEDFDLERAVKGLEESSFRIIRLYFFEELTLSQIAQLLHINENTVKSRLYRALKHLKICMEQ</sequence>
<dbReference type="Pfam" id="PF04542">
    <property type="entry name" value="Sigma70_r2"/>
    <property type="match status" value="1"/>
</dbReference>
<name>A0A9D2D2V3_9FIRM</name>
<dbReference type="Pfam" id="PF08281">
    <property type="entry name" value="Sigma70_r4_2"/>
    <property type="match status" value="1"/>
</dbReference>
<feature type="domain" description="RNA polymerase sigma factor 70 region 4 type 2" evidence="6">
    <location>
        <begin position="115"/>
        <end position="166"/>
    </location>
</feature>
<comment type="similarity">
    <text evidence="1">Belongs to the sigma-70 factor family. ECF subfamily.</text>
</comment>
<protein>
    <submittedName>
        <fullName evidence="7">Sigma-70 family RNA polymerase sigma factor</fullName>
    </submittedName>
</protein>
<evidence type="ECO:0000259" key="5">
    <source>
        <dbReference type="Pfam" id="PF04542"/>
    </source>
</evidence>
<dbReference type="InterPro" id="IPR007627">
    <property type="entry name" value="RNA_pol_sigma70_r2"/>
</dbReference>
<dbReference type="SUPFAM" id="SSF88659">
    <property type="entry name" value="Sigma3 and sigma4 domains of RNA polymerase sigma factors"/>
    <property type="match status" value="1"/>
</dbReference>
<reference evidence="7" key="1">
    <citation type="journal article" date="2021" name="PeerJ">
        <title>Extensive microbial diversity within the chicken gut microbiome revealed by metagenomics and culture.</title>
        <authorList>
            <person name="Gilroy R."/>
            <person name="Ravi A."/>
            <person name="Getino M."/>
            <person name="Pursley I."/>
            <person name="Horton D.L."/>
            <person name="Alikhan N.F."/>
            <person name="Baker D."/>
            <person name="Gharbi K."/>
            <person name="Hall N."/>
            <person name="Watson M."/>
            <person name="Adriaenssens E.M."/>
            <person name="Foster-Nyarko E."/>
            <person name="Jarju S."/>
            <person name="Secka A."/>
            <person name="Antonio M."/>
            <person name="Oren A."/>
            <person name="Chaudhuri R.R."/>
            <person name="La Ragione R."/>
            <person name="Hildebrand F."/>
            <person name="Pallen M.J."/>
        </authorList>
    </citation>
    <scope>NUCLEOTIDE SEQUENCE</scope>
    <source>
        <strain evidence="7">CHK192-9172</strain>
    </source>
</reference>
<dbReference type="EMBL" id="DXCH01000171">
    <property type="protein sequence ID" value="HIZ07490.1"/>
    <property type="molecule type" value="Genomic_DNA"/>
</dbReference>
<dbReference type="PANTHER" id="PTHR43133:SF60">
    <property type="entry name" value="RNA POLYMERASE SIGMA FACTOR SIGV"/>
    <property type="match status" value="1"/>
</dbReference>
<keyword evidence="2" id="KW-0805">Transcription regulation</keyword>
<dbReference type="InterPro" id="IPR013249">
    <property type="entry name" value="RNA_pol_sigma70_r4_t2"/>
</dbReference>
<keyword evidence="3" id="KW-0731">Sigma factor</keyword>
<accession>A0A9D2D2V3</accession>
<dbReference type="GO" id="GO:0003677">
    <property type="term" value="F:DNA binding"/>
    <property type="evidence" value="ECO:0007669"/>
    <property type="project" value="InterPro"/>
</dbReference>
<dbReference type="Gene3D" id="1.10.10.10">
    <property type="entry name" value="Winged helix-like DNA-binding domain superfamily/Winged helix DNA-binding domain"/>
    <property type="match status" value="1"/>
</dbReference>
<gene>
    <name evidence="7" type="ORF">IAA08_06100</name>
</gene>
<evidence type="ECO:0000256" key="2">
    <source>
        <dbReference type="ARBA" id="ARBA00023015"/>
    </source>
</evidence>
<dbReference type="NCBIfam" id="TIGR02937">
    <property type="entry name" value="sigma70-ECF"/>
    <property type="match status" value="1"/>
</dbReference>
<evidence type="ECO:0000256" key="4">
    <source>
        <dbReference type="ARBA" id="ARBA00023163"/>
    </source>
</evidence>
<organism evidence="7 8">
    <name type="scientific">Candidatus Eubacterium avistercoris</name>
    <dbReference type="NCBI Taxonomy" id="2838567"/>
    <lineage>
        <taxon>Bacteria</taxon>
        <taxon>Bacillati</taxon>
        <taxon>Bacillota</taxon>
        <taxon>Clostridia</taxon>
        <taxon>Eubacteriales</taxon>
        <taxon>Eubacteriaceae</taxon>
        <taxon>Eubacterium</taxon>
    </lineage>
</organism>
<feature type="domain" description="RNA polymerase sigma-70 region 2" evidence="5">
    <location>
        <begin position="27"/>
        <end position="92"/>
    </location>
</feature>
<evidence type="ECO:0000313" key="7">
    <source>
        <dbReference type="EMBL" id="HIZ07490.1"/>
    </source>
</evidence>
<dbReference type="InterPro" id="IPR013325">
    <property type="entry name" value="RNA_pol_sigma_r2"/>
</dbReference>
<dbReference type="GO" id="GO:0016987">
    <property type="term" value="F:sigma factor activity"/>
    <property type="evidence" value="ECO:0007669"/>
    <property type="project" value="UniProtKB-KW"/>
</dbReference>
<keyword evidence="4" id="KW-0804">Transcription</keyword>
<dbReference type="InterPro" id="IPR014284">
    <property type="entry name" value="RNA_pol_sigma-70_dom"/>
</dbReference>
<evidence type="ECO:0000259" key="6">
    <source>
        <dbReference type="Pfam" id="PF08281"/>
    </source>
</evidence>
<dbReference type="PANTHER" id="PTHR43133">
    <property type="entry name" value="RNA POLYMERASE ECF-TYPE SIGMA FACTO"/>
    <property type="match status" value="1"/>
</dbReference>
<dbReference type="Proteomes" id="UP000824024">
    <property type="component" value="Unassembled WGS sequence"/>
</dbReference>
<dbReference type="GO" id="GO:0006352">
    <property type="term" value="P:DNA-templated transcription initiation"/>
    <property type="evidence" value="ECO:0007669"/>
    <property type="project" value="InterPro"/>
</dbReference>
<dbReference type="InterPro" id="IPR039425">
    <property type="entry name" value="RNA_pol_sigma-70-like"/>
</dbReference>
<dbReference type="InterPro" id="IPR013324">
    <property type="entry name" value="RNA_pol_sigma_r3/r4-like"/>
</dbReference>
<dbReference type="CDD" id="cd06171">
    <property type="entry name" value="Sigma70_r4"/>
    <property type="match status" value="1"/>
</dbReference>
<evidence type="ECO:0000256" key="1">
    <source>
        <dbReference type="ARBA" id="ARBA00010641"/>
    </source>
</evidence>
<dbReference type="AlphaFoldDB" id="A0A9D2D2V3"/>
<reference evidence="7" key="2">
    <citation type="submission" date="2021-04" db="EMBL/GenBank/DDBJ databases">
        <authorList>
            <person name="Gilroy R."/>
        </authorList>
    </citation>
    <scope>NUCLEOTIDE SEQUENCE</scope>
    <source>
        <strain evidence="7">CHK192-9172</strain>
    </source>
</reference>
<evidence type="ECO:0000256" key="3">
    <source>
        <dbReference type="ARBA" id="ARBA00023082"/>
    </source>
</evidence>
<proteinExistence type="inferred from homology"/>
<evidence type="ECO:0000313" key="8">
    <source>
        <dbReference type="Proteomes" id="UP000824024"/>
    </source>
</evidence>
<comment type="caution">
    <text evidence="7">The sequence shown here is derived from an EMBL/GenBank/DDBJ whole genome shotgun (WGS) entry which is preliminary data.</text>
</comment>
<dbReference type="InterPro" id="IPR036388">
    <property type="entry name" value="WH-like_DNA-bd_sf"/>
</dbReference>
<dbReference type="SUPFAM" id="SSF88946">
    <property type="entry name" value="Sigma2 domain of RNA polymerase sigma factors"/>
    <property type="match status" value="1"/>
</dbReference>